<dbReference type="Proteomes" id="UP000014463">
    <property type="component" value="Unassembled WGS sequence"/>
</dbReference>
<dbReference type="InterPro" id="IPR041496">
    <property type="entry name" value="YitH/HolE_GNAT"/>
</dbReference>
<protein>
    <recommendedName>
        <fullName evidence="1">N-acetyltransferase domain-containing protein</fullName>
    </recommendedName>
</protein>
<accession>S2KSG3</accession>
<dbReference type="PATRIC" id="fig|1121939.11.peg.1038"/>
<evidence type="ECO:0000313" key="3">
    <source>
        <dbReference type="Proteomes" id="UP000014463"/>
    </source>
</evidence>
<dbReference type="InterPro" id="IPR052729">
    <property type="entry name" value="Acyl/Acetyltrans_Enzymes"/>
</dbReference>
<comment type="caution">
    <text evidence="2">The sequence shown here is derived from an EMBL/GenBank/DDBJ whole genome shotgun (WGS) entry which is preliminary data.</text>
</comment>
<name>S2KSG3_LITA3</name>
<dbReference type="GO" id="GO:0016747">
    <property type="term" value="F:acyltransferase activity, transferring groups other than amino-acyl groups"/>
    <property type="evidence" value="ECO:0007669"/>
    <property type="project" value="InterPro"/>
</dbReference>
<dbReference type="PANTHER" id="PTHR47237:SF2">
    <property type="entry name" value="BLL4206 PROTEIN"/>
    <property type="match status" value="1"/>
</dbReference>
<proteinExistence type="predicted"/>
<dbReference type="AlphaFoldDB" id="S2KSG3"/>
<gene>
    <name evidence="2" type="ORF">L861_17930</name>
</gene>
<feature type="domain" description="N-acetyltransferase" evidence="1">
    <location>
        <begin position="81"/>
        <end position="232"/>
    </location>
</feature>
<dbReference type="EMBL" id="ASTJ01000012">
    <property type="protein sequence ID" value="EPC03418.1"/>
    <property type="molecule type" value="Genomic_DNA"/>
</dbReference>
<dbReference type="InterPro" id="IPR016181">
    <property type="entry name" value="Acyl_CoA_acyltransferase"/>
</dbReference>
<evidence type="ECO:0000259" key="1">
    <source>
        <dbReference type="PROSITE" id="PS51186"/>
    </source>
</evidence>
<dbReference type="PANTHER" id="PTHR47237">
    <property type="entry name" value="SLL0310 PROTEIN"/>
    <property type="match status" value="1"/>
</dbReference>
<reference evidence="2 3" key="1">
    <citation type="journal article" date="2013" name="Genome Announc.">
        <title>Draft genome sequence of the moderately halophilic gammaproteobacterium Halomonas anticariensis FP35.</title>
        <authorList>
            <person name="Tahrioui A."/>
            <person name="Quesada E."/>
            <person name="Llamas I."/>
        </authorList>
    </citation>
    <scope>NUCLEOTIDE SEQUENCE [LARGE SCALE GENOMIC DNA]</scope>
    <source>
        <strain evidence="3">DSM 16096 / CECT 5854 / LMG 22089 / FP35</strain>
    </source>
</reference>
<dbReference type="SUPFAM" id="SSF55729">
    <property type="entry name" value="Acyl-CoA N-acyltransferases (Nat)"/>
    <property type="match status" value="1"/>
</dbReference>
<dbReference type="Pfam" id="PF18014">
    <property type="entry name" value="Acetyltransf_18"/>
    <property type="match status" value="1"/>
</dbReference>
<dbReference type="STRING" id="1121939.L861_17930"/>
<dbReference type="Gene3D" id="3.40.630.30">
    <property type="match status" value="1"/>
</dbReference>
<dbReference type="PROSITE" id="PS51186">
    <property type="entry name" value="GNAT"/>
    <property type="match status" value="1"/>
</dbReference>
<dbReference type="InterPro" id="IPR000182">
    <property type="entry name" value="GNAT_dom"/>
</dbReference>
<evidence type="ECO:0000313" key="2">
    <source>
        <dbReference type="EMBL" id="EPC03418.1"/>
    </source>
</evidence>
<dbReference type="Pfam" id="PF13673">
    <property type="entry name" value="Acetyltransf_10"/>
    <property type="match status" value="1"/>
</dbReference>
<dbReference type="CDD" id="cd04301">
    <property type="entry name" value="NAT_SF"/>
    <property type="match status" value="1"/>
</dbReference>
<sequence>MGYVIRALMQQGEDDYDSLGPVLMLRHLVSSSLWNSAENMPGPNENGTTGIVGLLTLIANERQRCGDMSERSNEAVEVQAPELSRFTTEHLQQALGLSTELGWPYRLEDWAFAQGLGEGLALEQNGMLIGTAMRWQYGPAFATLGMIIVANAAQGRGYGARLFDALLDDAGSQTLLLNSTQEGLALYGHRGFLPIGEVHQHQGVPTRKLPSPELDCIRAAEVSELPMIDELDSETVGMPRGRLLQCLAQAGRLSVIARNGVVTGYAACRRFGRGYVIGPVVAADVTQAQTLIEDAISKLPDTFIRVDIPGVSDLGSWLETRGLKRVDTVTAMVRGTPPQPSGDARLFALCSQSLG</sequence>
<dbReference type="eggNOG" id="COG0454">
    <property type="taxonomic scope" value="Bacteria"/>
</dbReference>
<keyword evidence="3" id="KW-1185">Reference proteome</keyword>
<organism evidence="2 3">
    <name type="scientific">Litchfieldella anticariensis (strain DSM 16096 / CECT 5854 / CIP 108499 / LMG 22089 / FP35)</name>
    <name type="common">Halomonas anticariensis</name>
    <dbReference type="NCBI Taxonomy" id="1121939"/>
    <lineage>
        <taxon>Bacteria</taxon>
        <taxon>Pseudomonadati</taxon>
        <taxon>Pseudomonadota</taxon>
        <taxon>Gammaproteobacteria</taxon>
        <taxon>Oceanospirillales</taxon>
        <taxon>Halomonadaceae</taxon>
        <taxon>Litchfieldella</taxon>
    </lineage>
</organism>
<dbReference type="Gene3D" id="3.40.630.90">
    <property type="match status" value="1"/>
</dbReference>